<dbReference type="Gene3D" id="2.60.40.10">
    <property type="entry name" value="Immunoglobulins"/>
    <property type="match status" value="1"/>
</dbReference>
<dbReference type="InterPro" id="IPR013783">
    <property type="entry name" value="Ig-like_fold"/>
</dbReference>
<organism evidence="3 4">
    <name type="scientific">Physocladia obscura</name>
    <dbReference type="NCBI Taxonomy" id="109957"/>
    <lineage>
        <taxon>Eukaryota</taxon>
        <taxon>Fungi</taxon>
        <taxon>Fungi incertae sedis</taxon>
        <taxon>Chytridiomycota</taxon>
        <taxon>Chytridiomycota incertae sedis</taxon>
        <taxon>Chytridiomycetes</taxon>
        <taxon>Chytridiales</taxon>
        <taxon>Chytriomycetaceae</taxon>
        <taxon>Physocladia</taxon>
    </lineage>
</organism>
<dbReference type="InterPro" id="IPR003961">
    <property type="entry name" value="FN3_dom"/>
</dbReference>
<dbReference type="Proteomes" id="UP001211907">
    <property type="component" value="Unassembled WGS sequence"/>
</dbReference>
<dbReference type="Pfam" id="PF00041">
    <property type="entry name" value="fn3"/>
    <property type="match status" value="1"/>
</dbReference>
<evidence type="ECO:0000313" key="4">
    <source>
        <dbReference type="Proteomes" id="UP001211907"/>
    </source>
</evidence>
<accession>A0AAD5XGM3</accession>
<dbReference type="SMART" id="SM00060">
    <property type="entry name" value="FN3"/>
    <property type="match status" value="1"/>
</dbReference>
<dbReference type="Gene3D" id="3.40.50.300">
    <property type="entry name" value="P-loop containing nucleotide triphosphate hydrolases"/>
    <property type="match status" value="1"/>
</dbReference>
<evidence type="ECO:0000259" key="2">
    <source>
        <dbReference type="PROSITE" id="PS50853"/>
    </source>
</evidence>
<dbReference type="CDD" id="cd00063">
    <property type="entry name" value="FN3"/>
    <property type="match status" value="1"/>
</dbReference>
<keyword evidence="1" id="KW-0175">Coiled coil</keyword>
<comment type="caution">
    <text evidence="3">The sequence shown here is derived from an EMBL/GenBank/DDBJ whole genome shotgun (WGS) entry which is preliminary data.</text>
</comment>
<reference evidence="3" key="1">
    <citation type="submission" date="2020-05" db="EMBL/GenBank/DDBJ databases">
        <title>Phylogenomic resolution of chytrid fungi.</title>
        <authorList>
            <person name="Stajich J.E."/>
            <person name="Amses K."/>
            <person name="Simmons R."/>
            <person name="Seto K."/>
            <person name="Myers J."/>
            <person name="Bonds A."/>
            <person name="Quandt C.A."/>
            <person name="Barry K."/>
            <person name="Liu P."/>
            <person name="Grigoriev I."/>
            <person name="Longcore J.E."/>
            <person name="James T.Y."/>
        </authorList>
    </citation>
    <scope>NUCLEOTIDE SEQUENCE</scope>
    <source>
        <strain evidence="3">JEL0513</strain>
    </source>
</reference>
<dbReference type="PANTHER" id="PTHR32046:SF11">
    <property type="entry name" value="IMMUNE-ASSOCIATED NUCLEOTIDE-BINDING PROTEIN 10-LIKE"/>
    <property type="match status" value="1"/>
</dbReference>
<dbReference type="AlphaFoldDB" id="A0AAD5XGM3"/>
<feature type="domain" description="Fibronectin type-III" evidence="2">
    <location>
        <begin position="30"/>
        <end position="125"/>
    </location>
</feature>
<feature type="coiled-coil region" evidence="1">
    <location>
        <begin position="407"/>
        <end position="434"/>
    </location>
</feature>
<dbReference type="EMBL" id="JADGJH010000703">
    <property type="protein sequence ID" value="KAJ3123967.1"/>
    <property type="molecule type" value="Genomic_DNA"/>
</dbReference>
<protein>
    <recommendedName>
        <fullName evidence="2">Fibronectin type-III domain-containing protein</fullName>
    </recommendedName>
</protein>
<dbReference type="PROSITE" id="PS50853">
    <property type="entry name" value="FN3"/>
    <property type="match status" value="1"/>
</dbReference>
<dbReference type="InterPro" id="IPR036116">
    <property type="entry name" value="FN3_sf"/>
</dbReference>
<dbReference type="CDD" id="cd00882">
    <property type="entry name" value="Ras_like_GTPase"/>
    <property type="match status" value="1"/>
</dbReference>
<proteinExistence type="predicted"/>
<name>A0AAD5XGM3_9FUNG</name>
<evidence type="ECO:0000313" key="3">
    <source>
        <dbReference type="EMBL" id="KAJ3123967.1"/>
    </source>
</evidence>
<sequence length="618" mass="69400">MSDDSQFSQSPFSLESYCDQERHPFDPPSAPKNFHLVAKSETTSTISLTWNAPEIGVGSVTGYRISFQEAADGVWKQIEIASNKTIHELSNLIAGSKYNVYIQAQCKEGFSSPSTTIMGIQTLERTRLALDVKATSTIKGRVTEGTAFLDMYEPETEITFEQNFIKKVAVGPKRLRRLPIDPIRLLMVGPTGSGKTTTLNSLINYLFGVEIHDNFRFKIVWEGKENNNQGQAHSQTSNITIYTIFDTILKRSVVIIDTPGFGDTRGLKYDSGTLNMIKKLFEGVDLDMSALTAVCFIIKASETRLTATLAYQIGRVSDLFGKDLGQRITPLLTFSDGARAPAIDALKEAEISVTEKIFMFNNSAFFTPAPMVAFWDLGVKCFELFFSKIKTWIPISTAGSASVLRFRQKLEAIAQQLQRQIRNLINEVNTMKQETIILNQIDSEVHANQNFEYEVTEEISEKRKYDDKTSEKISKQELLKRIEIKISENRKKVQETLVELNATLEKLRKEAWRASKCTNVEFIDQLILATESEKKTGWQEYVKELRTQKEIAVIIGAAASVSDSEKLERLLADAVASVSDSDKIERLLADSLPIYPVHESGALVQVKKVKNYLFGGRK</sequence>
<dbReference type="SUPFAM" id="SSF49265">
    <property type="entry name" value="Fibronectin type III"/>
    <property type="match status" value="1"/>
</dbReference>
<gene>
    <name evidence="3" type="ORF">HK100_011422</name>
</gene>
<dbReference type="InterPro" id="IPR027417">
    <property type="entry name" value="P-loop_NTPase"/>
</dbReference>
<evidence type="ECO:0000256" key="1">
    <source>
        <dbReference type="SAM" id="Coils"/>
    </source>
</evidence>
<keyword evidence="4" id="KW-1185">Reference proteome</keyword>
<dbReference type="PANTHER" id="PTHR32046">
    <property type="entry name" value="G DOMAIN-CONTAINING PROTEIN"/>
    <property type="match status" value="1"/>
</dbReference>
<dbReference type="SUPFAM" id="SSF52540">
    <property type="entry name" value="P-loop containing nucleoside triphosphate hydrolases"/>
    <property type="match status" value="1"/>
</dbReference>